<dbReference type="AlphaFoldDB" id="W1PDY5"/>
<sequence>MQSPCRNQETDQPNTSATPSLARKVSAMRRVVDLRMQEGSKVDDHALIFKVLISEVESANLHLDDTFQVAAFINTLPQSWETFISSLAVAWERDPTPPTLEGLLAQLKAEEARRAARDSRMRNIGTLRRLFDLKMQEGTKVDDHARSFKFLIQELETGGLHFDDTFYTYCFINMLPHSWDAFISSLMLHWEFAPPACTFEGLLTNLKAEEESRAARDSN</sequence>
<keyword evidence="3" id="KW-1185">Reference proteome</keyword>
<proteinExistence type="predicted"/>
<feature type="compositionally biased region" description="Polar residues" evidence="1">
    <location>
        <begin position="1"/>
        <end position="19"/>
    </location>
</feature>
<dbReference type="Proteomes" id="UP000017836">
    <property type="component" value="Unassembled WGS sequence"/>
</dbReference>
<dbReference type="HOGENOM" id="CLU_1263086_0_0_1"/>
<evidence type="ECO:0000256" key="1">
    <source>
        <dbReference type="SAM" id="MobiDB-lite"/>
    </source>
</evidence>
<reference evidence="3" key="1">
    <citation type="journal article" date="2013" name="Science">
        <title>The Amborella genome and the evolution of flowering plants.</title>
        <authorList>
            <consortium name="Amborella Genome Project"/>
        </authorList>
    </citation>
    <scope>NUCLEOTIDE SEQUENCE [LARGE SCALE GENOMIC DNA]</scope>
</reference>
<name>W1PDY5_AMBTC</name>
<evidence type="ECO:0000313" key="3">
    <source>
        <dbReference type="Proteomes" id="UP000017836"/>
    </source>
</evidence>
<dbReference type="Pfam" id="PF14223">
    <property type="entry name" value="Retrotran_gag_2"/>
    <property type="match status" value="2"/>
</dbReference>
<organism evidence="2 3">
    <name type="scientific">Amborella trichopoda</name>
    <dbReference type="NCBI Taxonomy" id="13333"/>
    <lineage>
        <taxon>Eukaryota</taxon>
        <taxon>Viridiplantae</taxon>
        <taxon>Streptophyta</taxon>
        <taxon>Embryophyta</taxon>
        <taxon>Tracheophyta</taxon>
        <taxon>Spermatophyta</taxon>
        <taxon>Magnoliopsida</taxon>
        <taxon>Amborellales</taxon>
        <taxon>Amborellaceae</taxon>
        <taxon>Amborella</taxon>
    </lineage>
</organism>
<evidence type="ECO:0000313" key="2">
    <source>
        <dbReference type="EMBL" id="ERN05924.1"/>
    </source>
</evidence>
<dbReference type="Gramene" id="ERN05924">
    <property type="protein sequence ID" value="ERN05924"/>
    <property type="gene ID" value="AMTR_s00006p00269000"/>
</dbReference>
<gene>
    <name evidence="2" type="ORF">AMTR_s00006p00269000</name>
</gene>
<protein>
    <submittedName>
        <fullName evidence="2">Uncharacterized protein</fullName>
    </submittedName>
</protein>
<accession>W1PDY5</accession>
<feature type="region of interest" description="Disordered" evidence="1">
    <location>
        <begin position="1"/>
        <end position="20"/>
    </location>
</feature>
<dbReference type="EMBL" id="KI393980">
    <property type="protein sequence ID" value="ERN05924.1"/>
    <property type="molecule type" value="Genomic_DNA"/>
</dbReference>